<evidence type="ECO:0000313" key="4">
    <source>
        <dbReference type="Proteomes" id="UP000178122"/>
    </source>
</evidence>
<reference evidence="3 4" key="1">
    <citation type="journal article" date="2016" name="Nat. Commun.">
        <title>Thousands of microbial genomes shed light on interconnected biogeochemical processes in an aquifer system.</title>
        <authorList>
            <person name="Anantharaman K."/>
            <person name="Brown C.T."/>
            <person name="Hug L.A."/>
            <person name="Sharon I."/>
            <person name="Castelle C.J."/>
            <person name="Probst A.J."/>
            <person name="Thomas B.C."/>
            <person name="Singh A."/>
            <person name="Wilkins M.J."/>
            <person name="Karaoz U."/>
            <person name="Brodie E.L."/>
            <person name="Williams K.H."/>
            <person name="Hubbard S.S."/>
            <person name="Banfield J.F."/>
        </authorList>
    </citation>
    <scope>NUCLEOTIDE SEQUENCE [LARGE SCALE GENOMIC DNA]</scope>
</reference>
<dbReference type="Pfam" id="PF13173">
    <property type="entry name" value="AAA_14"/>
    <property type="match status" value="1"/>
</dbReference>
<feature type="domain" description="DUF4143" evidence="2">
    <location>
        <begin position="211"/>
        <end position="362"/>
    </location>
</feature>
<dbReference type="InterPro" id="IPR027417">
    <property type="entry name" value="P-loop_NTPase"/>
</dbReference>
<feature type="domain" description="AAA" evidence="1">
    <location>
        <begin position="38"/>
        <end position="157"/>
    </location>
</feature>
<evidence type="ECO:0000259" key="1">
    <source>
        <dbReference type="Pfam" id="PF13173"/>
    </source>
</evidence>
<evidence type="ECO:0000313" key="3">
    <source>
        <dbReference type="EMBL" id="OGY55466.1"/>
    </source>
</evidence>
<organism evidence="3 4">
    <name type="scientific">Candidatus Buchananbacteria bacterium RIFCSPLOWO2_01_FULL_40_23b</name>
    <dbReference type="NCBI Taxonomy" id="1797544"/>
    <lineage>
        <taxon>Bacteria</taxon>
        <taxon>Candidatus Buchananiibacteriota</taxon>
    </lineage>
</organism>
<accession>A0A1G1YUL7</accession>
<proteinExistence type="predicted"/>
<dbReference type="SUPFAM" id="SSF52540">
    <property type="entry name" value="P-loop containing nucleoside triphosphate hydrolases"/>
    <property type="match status" value="1"/>
</dbReference>
<dbReference type="PANTHER" id="PTHR33295:SF18">
    <property type="entry name" value="AAA+ ATPASE DOMAIN-CONTAINING PROTEIN"/>
    <property type="match status" value="1"/>
</dbReference>
<evidence type="ECO:0000259" key="2">
    <source>
        <dbReference type="Pfam" id="PF13635"/>
    </source>
</evidence>
<protein>
    <recommendedName>
        <fullName evidence="5">ATPase</fullName>
    </recommendedName>
</protein>
<name>A0A1G1YUL7_9BACT</name>
<comment type="caution">
    <text evidence="3">The sequence shown here is derived from an EMBL/GenBank/DDBJ whole genome shotgun (WGS) entry which is preliminary data.</text>
</comment>
<dbReference type="EMBL" id="MHIN01000015">
    <property type="protein sequence ID" value="OGY55466.1"/>
    <property type="molecule type" value="Genomic_DNA"/>
</dbReference>
<gene>
    <name evidence="3" type="ORF">A2912_01540</name>
</gene>
<dbReference type="Pfam" id="PF13635">
    <property type="entry name" value="DUF4143"/>
    <property type="match status" value="1"/>
</dbReference>
<dbReference type="InterPro" id="IPR041682">
    <property type="entry name" value="AAA_14"/>
</dbReference>
<dbReference type="InterPro" id="IPR025420">
    <property type="entry name" value="DUF4143"/>
</dbReference>
<sequence>MDIIQTLKDQRQELDRGLQGLSLVVRNEEKKLQRSSRLIQVVAGVRRCGKSVLIYQALQGKKYGYVNFDDDRLLHVKPNDVLAGLYQIYGKEMNVIFLDEIQNLDQWELFVNRLHRAGFAVFLTGSNAKLLAKEMATHLTGRHRTIELFPFSFREYLEVHNFKGDVETTAGRSELLHYFKEFVSQGGFPEVVMGKEEQISYLRELYQKIIERDIVGRYHVSYVKTLKEIARTVMSNPGRLLSYGKIRRQFGLGSDHTVKNYVSYLTETYLLMSLSKFSFKPVEIEKSEKKLYCIDTGMSRAVGVQSGRDEGHLVENVVAIELFRRQSSSADVEMYYWKNTLQEEVDFVIRERGKITQLIQVCVSLEKEDTKQREIRALLKASKDLRCKNLSIITLDSGGEEEVEWFGIKGKIKYIPIWKWLLE</sequence>
<dbReference type="PANTHER" id="PTHR33295">
    <property type="entry name" value="ATPASE"/>
    <property type="match status" value="1"/>
</dbReference>
<evidence type="ECO:0008006" key="5">
    <source>
        <dbReference type="Google" id="ProtNLM"/>
    </source>
</evidence>
<dbReference type="AlphaFoldDB" id="A0A1G1YUL7"/>
<dbReference type="Proteomes" id="UP000178122">
    <property type="component" value="Unassembled WGS sequence"/>
</dbReference>